<feature type="transmembrane region" description="Helical" evidence="1">
    <location>
        <begin position="12"/>
        <end position="29"/>
    </location>
</feature>
<dbReference type="Proteomes" id="UP000253908">
    <property type="component" value="Chromosome"/>
</dbReference>
<feature type="transmembrane region" description="Helical" evidence="1">
    <location>
        <begin position="72"/>
        <end position="92"/>
    </location>
</feature>
<proteinExistence type="predicted"/>
<dbReference type="Pfam" id="PF13346">
    <property type="entry name" value="ABC2_membrane_5"/>
    <property type="match status" value="1"/>
</dbReference>
<evidence type="ECO:0000313" key="3">
    <source>
        <dbReference type="Proteomes" id="UP000253908"/>
    </source>
</evidence>
<accession>A0A345PJD3</accession>
<feature type="transmembrane region" description="Helical" evidence="1">
    <location>
        <begin position="140"/>
        <end position="163"/>
    </location>
</feature>
<keyword evidence="3" id="KW-1185">Reference proteome</keyword>
<protein>
    <recommendedName>
        <fullName evidence="4">ABC-2 transporter permease</fullName>
    </recommendedName>
</protein>
<organism evidence="2 3">
    <name type="scientific">Oceanobacillus zhaokaii</name>
    <dbReference type="NCBI Taxonomy" id="2052660"/>
    <lineage>
        <taxon>Bacteria</taxon>
        <taxon>Bacillati</taxon>
        <taxon>Bacillota</taxon>
        <taxon>Bacilli</taxon>
        <taxon>Bacillales</taxon>
        <taxon>Bacillaceae</taxon>
        <taxon>Oceanobacillus</taxon>
    </lineage>
</organism>
<reference evidence="3" key="1">
    <citation type="submission" date="2017-11" db="EMBL/GenBank/DDBJ databases">
        <authorList>
            <person name="Zhu W."/>
        </authorList>
    </citation>
    <scope>NUCLEOTIDE SEQUENCE [LARGE SCALE GENOMIC DNA]</scope>
    <source>
        <strain evidence="3">160</strain>
    </source>
</reference>
<gene>
    <name evidence="2" type="ORF">CUC15_14760</name>
</gene>
<feature type="transmembrane region" description="Helical" evidence="1">
    <location>
        <begin position="112"/>
        <end position="133"/>
    </location>
</feature>
<sequence length="211" mass="24044">MLQMMKKEFQLNLMSIILVIILIPAAYVLNISSSFLYIAMAFGFIFNAFYYDGKNHVNRFIKSLPIKPKHVVLGRYLLLFCISIILLIYLSIIDSIAQQHLPYLSFQPLTWIILLGLFAITSIISAISYPIYYAIQSFTIAIGVIIGVIALTASVIGIVLNLFHAQLEQFIIFILNFIQFQPALIIILFSMGCLFLSYLLSSWIYARKDIQ</sequence>
<keyword evidence="1" id="KW-0472">Membrane</keyword>
<evidence type="ECO:0008006" key="4">
    <source>
        <dbReference type="Google" id="ProtNLM"/>
    </source>
</evidence>
<name>A0A345PJD3_9BACI</name>
<dbReference type="OrthoDB" id="2720313at2"/>
<keyword evidence="1" id="KW-1133">Transmembrane helix</keyword>
<keyword evidence="1" id="KW-0812">Transmembrane</keyword>
<evidence type="ECO:0000256" key="1">
    <source>
        <dbReference type="SAM" id="Phobius"/>
    </source>
</evidence>
<feature type="transmembrane region" description="Helical" evidence="1">
    <location>
        <begin position="35"/>
        <end position="51"/>
    </location>
</feature>
<feature type="transmembrane region" description="Helical" evidence="1">
    <location>
        <begin position="183"/>
        <end position="206"/>
    </location>
</feature>
<dbReference type="EMBL" id="CP024848">
    <property type="protein sequence ID" value="AXI10113.1"/>
    <property type="molecule type" value="Genomic_DNA"/>
</dbReference>
<dbReference type="InterPro" id="IPR025699">
    <property type="entry name" value="ABC2_memb-like"/>
</dbReference>
<dbReference type="RefSeq" id="WP_114917400.1">
    <property type="nucleotide sequence ID" value="NZ_CP024848.1"/>
</dbReference>
<evidence type="ECO:0000313" key="2">
    <source>
        <dbReference type="EMBL" id="AXI10113.1"/>
    </source>
</evidence>
<dbReference type="KEGG" id="ocn:CUC15_14760"/>
<dbReference type="AlphaFoldDB" id="A0A345PJD3"/>